<dbReference type="AlphaFoldDB" id="A0A382CK08"/>
<name>A0A382CK08_9ZZZZ</name>
<dbReference type="EMBL" id="UINC01034932">
    <property type="protein sequence ID" value="SVB26538.1"/>
    <property type="molecule type" value="Genomic_DNA"/>
</dbReference>
<reference evidence="1" key="1">
    <citation type="submission" date="2018-05" db="EMBL/GenBank/DDBJ databases">
        <authorList>
            <person name="Lanie J.A."/>
            <person name="Ng W.-L."/>
            <person name="Kazmierczak K.M."/>
            <person name="Andrzejewski T.M."/>
            <person name="Davidsen T.M."/>
            <person name="Wayne K.J."/>
            <person name="Tettelin H."/>
            <person name="Glass J.I."/>
            <person name="Rusch D."/>
            <person name="Podicherti R."/>
            <person name="Tsui H.-C.T."/>
            <person name="Winkler M.E."/>
        </authorList>
    </citation>
    <scope>NUCLEOTIDE SEQUENCE</scope>
</reference>
<sequence length="107" mass="12060">MILVITKENLEITSALKLNNIEQIHAPGNLNVQAGNSATLNDGLILFQCEASPIHCKVGLNWIFTKYKSIDFILFIGFLRPINNSILRNQVVIPTEFLNLDEPPVEW</sequence>
<gene>
    <name evidence="1" type="ORF">METZ01_LOCUS179392</name>
</gene>
<protein>
    <submittedName>
        <fullName evidence="1">Uncharacterized protein</fullName>
    </submittedName>
</protein>
<evidence type="ECO:0000313" key="1">
    <source>
        <dbReference type="EMBL" id="SVB26538.1"/>
    </source>
</evidence>
<feature type="non-terminal residue" evidence="1">
    <location>
        <position position="107"/>
    </location>
</feature>
<organism evidence="1">
    <name type="scientific">marine metagenome</name>
    <dbReference type="NCBI Taxonomy" id="408172"/>
    <lineage>
        <taxon>unclassified sequences</taxon>
        <taxon>metagenomes</taxon>
        <taxon>ecological metagenomes</taxon>
    </lineage>
</organism>
<proteinExistence type="predicted"/>
<accession>A0A382CK08</accession>